<dbReference type="GO" id="GO:0006656">
    <property type="term" value="P:phosphatidylcholine biosynthetic process"/>
    <property type="evidence" value="ECO:0007669"/>
    <property type="project" value="InterPro"/>
</dbReference>
<dbReference type="RefSeq" id="XP_017271732.1">
    <property type="nucleotide sequence ID" value="XM_017416243.3"/>
</dbReference>
<name>A0A3Q2ZCX9_KRYMA</name>
<keyword evidence="1" id="KW-0489">Methyltransferase</keyword>
<dbReference type="OrthoDB" id="8300106at2759"/>
<evidence type="ECO:0000313" key="7">
    <source>
        <dbReference type="Proteomes" id="UP000264800"/>
    </source>
</evidence>
<dbReference type="CTD" id="10400"/>
<dbReference type="GeneID" id="108235907"/>
<protein>
    <submittedName>
        <fullName evidence="6">Phosphatidylethanolamine N-methyltransferase</fullName>
    </submittedName>
</protein>
<keyword evidence="2" id="KW-0808">Transferase</keyword>
<dbReference type="AlphaFoldDB" id="A0A3Q2ZCX9"/>
<feature type="transmembrane region" description="Helical" evidence="5">
    <location>
        <begin position="56"/>
        <end position="76"/>
    </location>
</feature>
<dbReference type="GeneTree" id="ENSGT00390000007041"/>
<evidence type="ECO:0000256" key="1">
    <source>
        <dbReference type="ARBA" id="ARBA00022603"/>
    </source>
</evidence>
<accession>A0A3Q2ZCX9</accession>
<organism evidence="6 7">
    <name type="scientific">Kryptolebias marmoratus</name>
    <name type="common">Mangrove killifish</name>
    <name type="synonym">Rivulus marmoratus</name>
    <dbReference type="NCBI Taxonomy" id="37003"/>
    <lineage>
        <taxon>Eukaryota</taxon>
        <taxon>Metazoa</taxon>
        <taxon>Chordata</taxon>
        <taxon>Craniata</taxon>
        <taxon>Vertebrata</taxon>
        <taxon>Euteleostomi</taxon>
        <taxon>Actinopterygii</taxon>
        <taxon>Neopterygii</taxon>
        <taxon>Teleostei</taxon>
        <taxon>Neoteleostei</taxon>
        <taxon>Acanthomorphata</taxon>
        <taxon>Ovalentaria</taxon>
        <taxon>Atherinomorphae</taxon>
        <taxon>Cyprinodontiformes</taxon>
        <taxon>Rivulidae</taxon>
        <taxon>Kryptolebias</taxon>
    </lineage>
</organism>
<reference evidence="6" key="1">
    <citation type="submission" date="2025-08" db="UniProtKB">
        <authorList>
            <consortium name="Ensembl"/>
        </authorList>
    </citation>
    <scope>IDENTIFICATION</scope>
</reference>
<keyword evidence="5" id="KW-0472">Membrane</keyword>
<evidence type="ECO:0000256" key="3">
    <source>
        <dbReference type="ARBA" id="ARBA00022691"/>
    </source>
</evidence>
<dbReference type="PANTHER" id="PTHR15458:SF5">
    <property type="entry name" value="PHOSPHATIDYLETHANOLAMINE N-METHYLTRANSFERASE"/>
    <property type="match status" value="1"/>
</dbReference>
<dbReference type="PANTHER" id="PTHR15458">
    <property type="entry name" value="PHOSPHATIDYLETHANOLAMINE N-METHYLTRANSFERASE"/>
    <property type="match status" value="1"/>
</dbReference>
<keyword evidence="7" id="KW-1185">Reference proteome</keyword>
<evidence type="ECO:0000256" key="4">
    <source>
        <dbReference type="ARBA" id="ARBA00022824"/>
    </source>
</evidence>
<keyword evidence="3" id="KW-0949">S-adenosyl-L-methionine</keyword>
<sequence>MRGSDAAAAQNKHPAENNPPGLLDCCGGLGNVDYSKMDLTLVEGFLRHINFHDSSFCIAVIAIIFNPFFWNVVARWEHHTRGLSRLFGSPYLACYSLGFVIILLNVFRSHRCSSSSRSSFHLFGLISCFLFIRAHSSACASVTPTCATVSAPIGRAYSHTSLFWIKMMTKHPQYNHKYTVHHCTTFLFCLFFFKSVREMSVAEKQFLKPAACYNFCAHKGNYQHSVEHTEVKYRRI</sequence>
<keyword evidence="5" id="KW-1133">Transmembrane helix</keyword>
<dbReference type="GO" id="GO:0004608">
    <property type="term" value="F:phosphatidylethanolamine N-methyltransferase activity"/>
    <property type="evidence" value="ECO:0007669"/>
    <property type="project" value="TreeGrafter"/>
</dbReference>
<evidence type="ECO:0000256" key="2">
    <source>
        <dbReference type="ARBA" id="ARBA00022679"/>
    </source>
</evidence>
<dbReference type="Ensembl" id="ENSKMAT00000001574.1">
    <property type="protein sequence ID" value="ENSKMAP00000001531.1"/>
    <property type="gene ID" value="ENSKMAG00000001216.1"/>
</dbReference>
<evidence type="ECO:0000256" key="5">
    <source>
        <dbReference type="SAM" id="Phobius"/>
    </source>
</evidence>
<dbReference type="Proteomes" id="UP000264800">
    <property type="component" value="Unplaced"/>
</dbReference>
<evidence type="ECO:0000313" key="6">
    <source>
        <dbReference type="Ensembl" id="ENSKMAP00000001531.1"/>
    </source>
</evidence>
<proteinExistence type="predicted"/>
<dbReference type="GO" id="GO:0032259">
    <property type="term" value="P:methylation"/>
    <property type="evidence" value="ECO:0007669"/>
    <property type="project" value="UniProtKB-KW"/>
</dbReference>
<keyword evidence="4" id="KW-0256">Endoplasmic reticulum</keyword>
<reference evidence="6" key="2">
    <citation type="submission" date="2025-09" db="UniProtKB">
        <authorList>
            <consortium name="Ensembl"/>
        </authorList>
    </citation>
    <scope>IDENTIFICATION</scope>
</reference>
<feature type="transmembrane region" description="Helical" evidence="5">
    <location>
        <begin position="88"/>
        <end position="107"/>
    </location>
</feature>
<dbReference type="InterPro" id="IPR024960">
    <property type="entry name" value="PEMT/MFAP"/>
</dbReference>
<keyword evidence="5" id="KW-0812">Transmembrane</keyword>